<dbReference type="FunFam" id="3.20.20.80:FF:000159">
    <property type="entry name" value="Class V chitinase, putative"/>
    <property type="match status" value="1"/>
</dbReference>
<dbReference type="AlphaFoldDB" id="A0A9P9A6Q9"/>
<evidence type="ECO:0000313" key="4">
    <source>
        <dbReference type="EMBL" id="KAH6667063.1"/>
    </source>
</evidence>
<evidence type="ECO:0000256" key="1">
    <source>
        <dbReference type="ARBA" id="ARBA00012729"/>
    </source>
</evidence>
<keyword evidence="5" id="KW-1185">Reference proteome</keyword>
<dbReference type="GO" id="GO:0008843">
    <property type="term" value="F:endochitinase activity"/>
    <property type="evidence" value="ECO:0007669"/>
    <property type="project" value="UniProtKB-EC"/>
</dbReference>
<proteinExistence type="predicted"/>
<dbReference type="OrthoDB" id="73875at2759"/>
<protein>
    <recommendedName>
        <fullName evidence="1">chitinase</fullName>
        <ecNumber evidence="1">3.2.1.14</ecNumber>
    </recommendedName>
</protein>
<dbReference type="GO" id="GO:0006032">
    <property type="term" value="P:chitin catabolic process"/>
    <property type="evidence" value="ECO:0007669"/>
    <property type="project" value="TreeGrafter"/>
</dbReference>
<dbReference type="Proteomes" id="UP000770015">
    <property type="component" value="Unassembled WGS sequence"/>
</dbReference>
<reference evidence="4" key="1">
    <citation type="journal article" date="2021" name="Nat. Commun.">
        <title>Genetic determinants of endophytism in the Arabidopsis root mycobiome.</title>
        <authorList>
            <person name="Mesny F."/>
            <person name="Miyauchi S."/>
            <person name="Thiergart T."/>
            <person name="Pickel B."/>
            <person name="Atanasova L."/>
            <person name="Karlsson M."/>
            <person name="Huettel B."/>
            <person name="Barry K.W."/>
            <person name="Haridas S."/>
            <person name="Chen C."/>
            <person name="Bauer D."/>
            <person name="Andreopoulos W."/>
            <person name="Pangilinan J."/>
            <person name="LaButti K."/>
            <person name="Riley R."/>
            <person name="Lipzen A."/>
            <person name="Clum A."/>
            <person name="Drula E."/>
            <person name="Henrissat B."/>
            <person name="Kohler A."/>
            <person name="Grigoriev I.V."/>
            <person name="Martin F.M."/>
            <person name="Hacquard S."/>
        </authorList>
    </citation>
    <scope>NUCLEOTIDE SEQUENCE</scope>
    <source>
        <strain evidence="4">MPI-SDFR-AT-0117</strain>
    </source>
</reference>
<feature type="signal peptide" evidence="2">
    <location>
        <begin position="1"/>
        <end position="19"/>
    </location>
</feature>
<dbReference type="PANTHER" id="PTHR11177:SF378">
    <property type="entry name" value="CHITINASE"/>
    <property type="match status" value="1"/>
</dbReference>
<dbReference type="Pfam" id="PF00704">
    <property type="entry name" value="Glyco_hydro_18"/>
    <property type="match status" value="1"/>
</dbReference>
<gene>
    <name evidence="4" type="ORF">F5X68DRAFT_216990</name>
</gene>
<dbReference type="InterPro" id="IPR017853">
    <property type="entry name" value="GH"/>
</dbReference>
<organism evidence="4 5">
    <name type="scientific">Plectosphaerella plurivora</name>
    <dbReference type="NCBI Taxonomy" id="936078"/>
    <lineage>
        <taxon>Eukaryota</taxon>
        <taxon>Fungi</taxon>
        <taxon>Dikarya</taxon>
        <taxon>Ascomycota</taxon>
        <taxon>Pezizomycotina</taxon>
        <taxon>Sordariomycetes</taxon>
        <taxon>Hypocreomycetidae</taxon>
        <taxon>Glomerellales</taxon>
        <taxon>Plectosphaerellaceae</taxon>
        <taxon>Plectosphaerella</taxon>
    </lineage>
</organism>
<evidence type="ECO:0000259" key="3">
    <source>
        <dbReference type="PROSITE" id="PS51910"/>
    </source>
</evidence>
<dbReference type="SMART" id="SM00636">
    <property type="entry name" value="Glyco_18"/>
    <property type="match status" value="1"/>
</dbReference>
<dbReference type="InterPro" id="IPR001223">
    <property type="entry name" value="Glyco_hydro18_cat"/>
</dbReference>
<dbReference type="PROSITE" id="PS51910">
    <property type="entry name" value="GH18_2"/>
    <property type="match status" value="1"/>
</dbReference>
<dbReference type="GO" id="GO:0008061">
    <property type="term" value="F:chitin binding"/>
    <property type="evidence" value="ECO:0007669"/>
    <property type="project" value="InterPro"/>
</dbReference>
<dbReference type="InterPro" id="IPR011583">
    <property type="entry name" value="Chitinase_II/V-like_cat"/>
</dbReference>
<feature type="domain" description="GH18" evidence="3">
    <location>
        <begin position="25"/>
        <end position="381"/>
    </location>
</feature>
<accession>A0A9P9A6Q9</accession>
<dbReference type="EC" id="3.2.1.14" evidence="1"/>
<evidence type="ECO:0000256" key="2">
    <source>
        <dbReference type="SAM" id="SignalP"/>
    </source>
</evidence>
<keyword evidence="2" id="KW-0732">Signal</keyword>
<name>A0A9P9A6Q9_9PEZI</name>
<dbReference type="SUPFAM" id="SSF51445">
    <property type="entry name" value="(Trans)glycosidases"/>
    <property type="match status" value="1"/>
</dbReference>
<comment type="caution">
    <text evidence="4">The sequence shown here is derived from an EMBL/GenBank/DDBJ whole genome shotgun (WGS) entry which is preliminary data.</text>
</comment>
<sequence>MKLVNFLLALANIVALVASMSTHEKRWIVYLTGQHPVVPSKDMLHEVTHVAMAFMRSDIFNSEETPSEWPLFSTVAETRAQFLEGTAIQVAIGGWGDTAGFEKAALTDAGRKTFAGNIASMVHATGADGVDIDWEYPGGNGEDYKQVTNAEKAWQIEAFPLLLAEIRAALGPDKVISAAVPGLERDLIAFTPATVPRIFESVDFLNVMTYDLLNRRDNVTKHHTGVQESLASINAYLARGAPADRLNLGLAFYTKWVYTIDCPDPKNTVGCPTLLLEDPVTGGDLGQTGGFSWHDLVPEDQKASFERAMLYGTYDKKGGGHYYWDGETRRWWTFDTPEAIERKFPLIVDEKRLGGVFAWGLGEDAPEFRHLQAVNKGLEGYNKNGEPYVREEL</sequence>
<dbReference type="GO" id="GO:0005975">
    <property type="term" value="P:carbohydrate metabolic process"/>
    <property type="evidence" value="ECO:0007669"/>
    <property type="project" value="InterPro"/>
</dbReference>
<dbReference type="GO" id="GO:0005576">
    <property type="term" value="C:extracellular region"/>
    <property type="evidence" value="ECO:0007669"/>
    <property type="project" value="TreeGrafter"/>
</dbReference>
<dbReference type="Gene3D" id="3.20.20.80">
    <property type="entry name" value="Glycosidases"/>
    <property type="match status" value="1"/>
</dbReference>
<evidence type="ECO:0000313" key="5">
    <source>
        <dbReference type="Proteomes" id="UP000770015"/>
    </source>
</evidence>
<feature type="chain" id="PRO_5040211340" description="chitinase" evidence="2">
    <location>
        <begin position="20"/>
        <end position="393"/>
    </location>
</feature>
<dbReference type="PANTHER" id="PTHR11177">
    <property type="entry name" value="CHITINASE"/>
    <property type="match status" value="1"/>
</dbReference>
<dbReference type="EMBL" id="JAGSXJ010000035">
    <property type="protein sequence ID" value="KAH6667063.1"/>
    <property type="molecule type" value="Genomic_DNA"/>
</dbReference>
<dbReference type="InterPro" id="IPR050314">
    <property type="entry name" value="Glycosyl_Hydrlase_18"/>
</dbReference>